<dbReference type="Proteomes" id="UP001160142">
    <property type="component" value="Unassembled WGS sequence"/>
</dbReference>
<accession>A0ABT6KQA2</accession>
<protein>
    <submittedName>
        <fullName evidence="4">AcrR family transcriptional regulator</fullName>
    </submittedName>
</protein>
<organism evidence="4 5">
    <name type="scientific">Antiquaquibacter oligotrophicus</name>
    <dbReference type="NCBI Taxonomy" id="2880260"/>
    <lineage>
        <taxon>Bacteria</taxon>
        <taxon>Bacillati</taxon>
        <taxon>Actinomycetota</taxon>
        <taxon>Actinomycetes</taxon>
        <taxon>Micrococcales</taxon>
        <taxon>Microbacteriaceae</taxon>
        <taxon>Antiquaquibacter</taxon>
    </lineage>
</organism>
<feature type="DNA-binding region" description="H-T-H motif" evidence="2">
    <location>
        <begin position="39"/>
        <end position="58"/>
    </location>
</feature>
<proteinExistence type="predicted"/>
<name>A0ABT6KQA2_9MICO</name>
<evidence type="ECO:0000313" key="4">
    <source>
        <dbReference type="EMBL" id="MDH6182166.1"/>
    </source>
</evidence>
<dbReference type="PANTHER" id="PTHR30055:SF146">
    <property type="entry name" value="HTH-TYPE TRANSCRIPTIONAL DUAL REGULATOR CECR"/>
    <property type="match status" value="1"/>
</dbReference>
<sequence length="203" mass="21769">MVEIARPRSRRDEYAQQTRRDVVSAARRLFAAQGYAATTVDTIAAEAGVSPATVYAQCGGKEGLLSSLMDLWTAGSLVQEIIEKCAAVEDARAKLDVLAQGYIDIYRESGDIINIVIAAASSTASAREFLETANSRHLDALSLILAPLESQGALRAGLELIDAARIVYFHFHHGQFVLASDGFGWGVDTATAWLTDRVAAAIL</sequence>
<dbReference type="InterPro" id="IPR009057">
    <property type="entry name" value="Homeodomain-like_sf"/>
</dbReference>
<dbReference type="RefSeq" id="WP_322134453.1">
    <property type="nucleotide sequence ID" value="NZ_CP085036.1"/>
</dbReference>
<keyword evidence="1 2" id="KW-0238">DNA-binding</keyword>
<feature type="domain" description="HTH tetR-type" evidence="3">
    <location>
        <begin position="16"/>
        <end position="76"/>
    </location>
</feature>
<dbReference type="InterPro" id="IPR050109">
    <property type="entry name" value="HTH-type_TetR-like_transc_reg"/>
</dbReference>
<dbReference type="Pfam" id="PF00440">
    <property type="entry name" value="TetR_N"/>
    <property type="match status" value="1"/>
</dbReference>
<evidence type="ECO:0000256" key="1">
    <source>
        <dbReference type="ARBA" id="ARBA00023125"/>
    </source>
</evidence>
<comment type="caution">
    <text evidence="4">The sequence shown here is derived from an EMBL/GenBank/DDBJ whole genome shotgun (WGS) entry which is preliminary data.</text>
</comment>
<evidence type="ECO:0000313" key="5">
    <source>
        <dbReference type="Proteomes" id="UP001160142"/>
    </source>
</evidence>
<dbReference type="PROSITE" id="PS50977">
    <property type="entry name" value="HTH_TETR_2"/>
    <property type="match status" value="1"/>
</dbReference>
<dbReference type="PRINTS" id="PR00455">
    <property type="entry name" value="HTHTETR"/>
</dbReference>
<dbReference type="PANTHER" id="PTHR30055">
    <property type="entry name" value="HTH-TYPE TRANSCRIPTIONAL REGULATOR RUTR"/>
    <property type="match status" value="1"/>
</dbReference>
<dbReference type="Gene3D" id="1.10.10.60">
    <property type="entry name" value="Homeodomain-like"/>
    <property type="match status" value="1"/>
</dbReference>
<keyword evidence="5" id="KW-1185">Reference proteome</keyword>
<gene>
    <name evidence="4" type="ORF">M2152_002348</name>
</gene>
<dbReference type="Gene3D" id="1.10.357.10">
    <property type="entry name" value="Tetracycline Repressor, domain 2"/>
    <property type="match status" value="1"/>
</dbReference>
<dbReference type="SUPFAM" id="SSF46689">
    <property type="entry name" value="Homeodomain-like"/>
    <property type="match status" value="1"/>
</dbReference>
<dbReference type="EMBL" id="JARXVQ010000001">
    <property type="protein sequence ID" value="MDH6182166.1"/>
    <property type="molecule type" value="Genomic_DNA"/>
</dbReference>
<evidence type="ECO:0000259" key="3">
    <source>
        <dbReference type="PROSITE" id="PS50977"/>
    </source>
</evidence>
<reference evidence="4 5" key="1">
    <citation type="submission" date="2023-04" db="EMBL/GenBank/DDBJ databases">
        <title>Genome Encyclopedia of Bacteria and Archaea VI: Functional Genomics of Type Strains.</title>
        <authorList>
            <person name="Whitman W."/>
        </authorList>
    </citation>
    <scope>NUCLEOTIDE SEQUENCE [LARGE SCALE GENOMIC DNA]</scope>
    <source>
        <strain evidence="4 5">SG_E_30_P1</strain>
    </source>
</reference>
<evidence type="ECO:0000256" key="2">
    <source>
        <dbReference type="PROSITE-ProRule" id="PRU00335"/>
    </source>
</evidence>
<dbReference type="InterPro" id="IPR001647">
    <property type="entry name" value="HTH_TetR"/>
</dbReference>